<dbReference type="Pfam" id="PF13338">
    <property type="entry name" value="AbiEi_4"/>
    <property type="match status" value="1"/>
</dbReference>
<dbReference type="EMBL" id="CP041040">
    <property type="protein sequence ID" value="QDE34314.1"/>
    <property type="molecule type" value="Genomic_DNA"/>
</dbReference>
<dbReference type="OrthoDB" id="2594539at2"/>
<evidence type="ECO:0000259" key="2">
    <source>
        <dbReference type="Pfam" id="PF13338"/>
    </source>
</evidence>
<organism evidence="3 4">
    <name type="scientific">Microbacterium foliorum</name>
    <dbReference type="NCBI Taxonomy" id="104336"/>
    <lineage>
        <taxon>Bacteria</taxon>
        <taxon>Bacillati</taxon>
        <taxon>Actinomycetota</taxon>
        <taxon>Actinomycetes</taxon>
        <taxon>Micrococcales</taxon>
        <taxon>Microbacteriaceae</taxon>
        <taxon>Microbacterium</taxon>
    </lineage>
</organism>
<gene>
    <name evidence="3" type="ORF">FIV50_05625</name>
</gene>
<dbReference type="InterPro" id="IPR025159">
    <property type="entry name" value="AbiEi_N"/>
</dbReference>
<dbReference type="Pfam" id="PF04480">
    <property type="entry name" value="DUF559"/>
    <property type="match status" value="1"/>
</dbReference>
<sequence>MLDPRTTLDRLGGLARGTHLQRHGLDRPSLTRAVRAGRIDRIRPGLFASPTLPDPLRRAAAHGGALTCSAALRHHGVWVLADAERVHVWIGGRGRTYDHDGCRCRSHFFRGAVPLGVVDVETALIHLFRCEGEESFFASFESALQRRALTRAARLRIRAALPASARWLFDLAHDDSESGLESILRLRLHLVGVVLAAQVTIDGVGRVDFVLGGRLILEVDGRENHAGHDRRHKDLVRDASASAQGYETLRFDYAQVIHAWPSVQAAVMAALRRAKDLG</sequence>
<proteinExistence type="predicted"/>
<evidence type="ECO:0000313" key="3">
    <source>
        <dbReference type="EMBL" id="QDE34314.1"/>
    </source>
</evidence>
<reference evidence="3 4" key="1">
    <citation type="submission" date="2019-06" db="EMBL/GenBank/DDBJ databases">
        <title>Complete genome of Microbacterium foliorum M2.</title>
        <authorList>
            <person name="Cao G."/>
        </authorList>
    </citation>
    <scope>NUCLEOTIDE SEQUENCE [LARGE SCALE GENOMIC DNA]</scope>
    <source>
        <strain evidence="3 4">M2</strain>
    </source>
</reference>
<evidence type="ECO:0000259" key="1">
    <source>
        <dbReference type="Pfam" id="PF04480"/>
    </source>
</evidence>
<dbReference type="Proteomes" id="UP000316125">
    <property type="component" value="Chromosome"/>
</dbReference>
<feature type="domain" description="AbiEi antitoxin N-terminal" evidence="2">
    <location>
        <begin position="9"/>
        <end position="50"/>
    </location>
</feature>
<evidence type="ECO:0000313" key="4">
    <source>
        <dbReference type="Proteomes" id="UP000316125"/>
    </source>
</evidence>
<protein>
    <submittedName>
        <fullName evidence="3">DUF559 domain-containing protein</fullName>
    </submittedName>
</protein>
<dbReference type="Gene3D" id="3.40.960.10">
    <property type="entry name" value="VSR Endonuclease"/>
    <property type="match status" value="1"/>
</dbReference>
<name>A0A4Y5YNQ2_9MICO</name>
<dbReference type="InterPro" id="IPR007569">
    <property type="entry name" value="DUF559"/>
</dbReference>
<feature type="domain" description="DUF559" evidence="1">
    <location>
        <begin position="189"/>
        <end position="271"/>
    </location>
</feature>
<accession>A0A4Y5YNQ2</accession>
<dbReference type="RefSeq" id="WP_140036582.1">
    <property type="nucleotide sequence ID" value="NZ_CP041040.1"/>
</dbReference>
<dbReference type="AlphaFoldDB" id="A0A4Y5YNQ2"/>